<dbReference type="Pfam" id="PF15003">
    <property type="entry name" value="HAUS2"/>
    <property type="match status" value="1"/>
</dbReference>
<dbReference type="Ensembl" id="ENSHHUT00000062804.1">
    <property type="protein sequence ID" value="ENSHHUP00000060739.1"/>
    <property type="gene ID" value="ENSHHUG00000035991.1"/>
</dbReference>
<dbReference type="InterPro" id="IPR028346">
    <property type="entry name" value="HAUS2"/>
</dbReference>
<dbReference type="Proteomes" id="UP000314982">
    <property type="component" value="Unassembled WGS sequence"/>
</dbReference>
<evidence type="ECO:0000313" key="2">
    <source>
        <dbReference type="Ensembl" id="ENSHHUP00000060739.1"/>
    </source>
</evidence>
<reference evidence="3" key="1">
    <citation type="submission" date="2018-06" db="EMBL/GenBank/DDBJ databases">
        <title>Genome assembly of Danube salmon.</title>
        <authorList>
            <person name="Macqueen D.J."/>
            <person name="Gundappa M.K."/>
        </authorList>
    </citation>
    <scope>NUCLEOTIDE SEQUENCE [LARGE SCALE GENOMIC DNA]</scope>
</reference>
<dbReference type="GO" id="GO:0051225">
    <property type="term" value="P:spindle assembly"/>
    <property type="evidence" value="ECO:0007669"/>
    <property type="project" value="InterPro"/>
</dbReference>
<name>A0A4W5PIW7_9TELE</name>
<dbReference type="GO" id="GO:1990498">
    <property type="term" value="C:mitotic spindle microtubule"/>
    <property type="evidence" value="ECO:0007669"/>
    <property type="project" value="TreeGrafter"/>
</dbReference>
<evidence type="ECO:0000256" key="1">
    <source>
        <dbReference type="SAM" id="Coils"/>
    </source>
</evidence>
<dbReference type="InterPro" id="IPR026242">
    <property type="entry name" value="HAUS2_metazoa"/>
</dbReference>
<dbReference type="GeneTree" id="ENSGT00390000004927"/>
<dbReference type="GO" id="GO:0070652">
    <property type="term" value="C:HAUS complex"/>
    <property type="evidence" value="ECO:0007669"/>
    <property type="project" value="InterPro"/>
</dbReference>
<organism evidence="2 3">
    <name type="scientific">Hucho hucho</name>
    <name type="common">huchen</name>
    <dbReference type="NCBI Taxonomy" id="62062"/>
    <lineage>
        <taxon>Eukaryota</taxon>
        <taxon>Metazoa</taxon>
        <taxon>Chordata</taxon>
        <taxon>Craniata</taxon>
        <taxon>Vertebrata</taxon>
        <taxon>Euteleostomi</taxon>
        <taxon>Actinopterygii</taxon>
        <taxon>Neopterygii</taxon>
        <taxon>Teleostei</taxon>
        <taxon>Protacanthopterygii</taxon>
        <taxon>Salmoniformes</taxon>
        <taxon>Salmonidae</taxon>
        <taxon>Salmoninae</taxon>
        <taxon>Hucho</taxon>
    </lineage>
</organism>
<reference evidence="2" key="3">
    <citation type="submission" date="2025-09" db="UniProtKB">
        <authorList>
            <consortium name="Ensembl"/>
        </authorList>
    </citation>
    <scope>IDENTIFICATION</scope>
</reference>
<dbReference type="STRING" id="62062.ENSHHUP00000060739"/>
<accession>A0A4W5PIW7</accession>
<proteinExistence type="predicted"/>
<dbReference type="GO" id="GO:0007098">
    <property type="term" value="P:centrosome cycle"/>
    <property type="evidence" value="ECO:0007669"/>
    <property type="project" value="InterPro"/>
</dbReference>
<feature type="coiled-coil region" evidence="1">
    <location>
        <begin position="112"/>
        <end position="141"/>
    </location>
</feature>
<keyword evidence="1" id="KW-0175">Coiled coil</keyword>
<reference evidence="2" key="2">
    <citation type="submission" date="2025-08" db="UniProtKB">
        <authorList>
            <consortium name="Ensembl"/>
        </authorList>
    </citation>
    <scope>IDENTIFICATION</scope>
</reference>
<evidence type="ECO:0000313" key="3">
    <source>
        <dbReference type="Proteomes" id="UP000314982"/>
    </source>
</evidence>
<dbReference type="GO" id="GO:0007020">
    <property type="term" value="P:microtubule nucleation"/>
    <property type="evidence" value="ECO:0007669"/>
    <property type="project" value="TreeGrafter"/>
</dbReference>
<dbReference type="GO" id="GO:0005813">
    <property type="term" value="C:centrosome"/>
    <property type="evidence" value="ECO:0007669"/>
    <property type="project" value="TreeGrafter"/>
</dbReference>
<sequence length="263" mass="30236">MTIESVKGVVQKERIVRELHITTVTRSPEVTSSPKEQKHRRVKFEKNISRKLLHTTPLLRMNPWVIAPYSVTPVASLLTRCVASGVLSQEDVDSVPREPCVFSPHLLEAEQLITMERELDKINLEMELLKLEKESADVTHKFYLSKRFTSLQQFTSHLQDVLREQASLRRRLMKPLCQTNLPVEADLHRYVVEVMRMVVDFIENLEAKISTVRTIPTIEDSMSNLNNGIAQLLAQVTEVERLSKQVLQWRSHNSSTSINDITT</sequence>
<keyword evidence="3" id="KW-1185">Reference proteome</keyword>
<protein>
    <submittedName>
        <fullName evidence="2">HAUS augmin like complex subunit 2</fullName>
    </submittedName>
</protein>
<dbReference type="AlphaFoldDB" id="A0A4W5PIW7"/>
<dbReference type="PANTHER" id="PTHR16039">
    <property type="entry name" value="HAUS AUGMIN-LIKE COMPLEX SUBUNIT 2"/>
    <property type="match status" value="1"/>
</dbReference>
<dbReference type="PRINTS" id="PR02088">
    <property type="entry name" value="HAUSAUGMINL2"/>
</dbReference>
<dbReference type="PANTHER" id="PTHR16039:SF1">
    <property type="entry name" value="HAUS AUGMIN-LIKE COMPLEX SUBUNIT 2"/>
    <property type="match status" value="1"/>
</dbReference>